<evidence type="ECO:0000313" key="3">
    <source>
        <dbReference type="Proteomes" id="UP000270471"/>
    </source>
</evidence>
<dbReference type="RefSeq" id="WP_259471872.1">
    <property type="nucleotide sequence ID" value="NZ_PENI01000023.1"/>
</dbReference>
<accession>A0A3M0I0J4</accession>
<feature type="compositionally biased region" description="Polar residues" evidence="1">
    <location>
        <begin position="1"/>
        <end position="18"/>
    </location>
</feature>
<feature type="region of interest" description="Disordered" evidence="1">
    <location>
        <begin position="1"/>
        <end position="29"/>
    </location>
</feature>
<gene>
    <name evidence="2" type="ORF">CTZ28_29625</name>
</gene>
<dbReference type="EMBL" id="PENI01000023">
    <property type="protein sequence ID" value="RMB82304.1"/>
    <property type="molecule type" value="Genomic_DNA"/>
</dbReference>
<evidence type="ECO:0000313" key="2">
    <source>
        <dbReference type="EMBL" id="RMB82304.1"/>
    </source>
</evidence>
<organism evidence="2 3">
    <name type="scientific">Streptomyces shenzhenensis</name>
    <dbReference type="NCBI Taxonomy" id="943815"/>
    <lineage>
        <taxon>Bacteria</taxon>
        <taxon>Bacillati</taxon>
        <taxon>Actinomycetota</taxon>
        <taxon>Actinomycetes</taxon>
        <taxon>Kitasatosporales</taxon>
        <taxon>Streptomycetaceae</taxon>
        <taxon>Streptomyces</taxon>
    </lineage>
</organism>
<dbReference type="Proteomes" id="UP000270471">
    <property type="component" value="Unassembled WGS sequence"/>
</dbReference>
<comment type="caution">
    <text evidence="2">The sequence shown here is derived from an EMBL/GenBank/DDBJ whole genome shotgun (WGS) entry which is preliminary data.</text>
</comment>
<proteinExistence type="predicted"/>
<name>A0A3M0I0J4_9ACTN</name>
<dbReference type="AlphaFoldDB" id="A0A3M0I0J4"/>
<sequence>MPATRWASSRTDASSPATSAHRPQPGAPGRLLGSILGKHTGRELVRQDAVVGFNGYLYQLGGIAIAYVPYPQSLPQQEPATIFSWVHNNIWDTNFPVQQAFDHVFRYSVAFTGAEETPGLHAGNSWPRAPRPSSVTRSWQSELAPLAVLNPRRSCNSWPGTIPASAS</sequence>
<reference evidence="2 3" key="1">
    <citation type="submission" date="2017-11" db="EMBL/GenBank/DDBJ databases">
        <title>Draft genome of actinobacteria isolated from guarana (Paullinia cupana (Mart.) Ducke.</title>
        <authorList>
            <person name="Siqueira K.A."/>
            <person name="Liotti R.G."/>
            <person name="Mendes T.A.O."/>
            <person name="Soares M.A."/>
        </authorList>
    </citation>
    <scope>NUCLEOTIDE SEQUENCE [LARGE SCALE GENOMIC DNA]</scope>
    <source>
        <strain evidence="2 3">193</strain>
    </source>
</reference>
<protein>
    <submittedName>
        <fullName evidence="2">Uncharacterized protein</fullName>
    </submittedName>
</protein>
<keyword evidence="3" id="KW-1185">Reference proteome</keyword>
<evidence type="ECO:0000256" key="1">
    <source>
        <dbReference type="SAM" id="MobiDB-lite"/>
    </source>
</evidence>